<keyword evidence="3 5" id="KW-0378">Hydrolase</keyword>
<dbReference type="CDD" id="cd00401">
    <property type="entry name" value="SAHH"/>
    <property type="match status" value="1"/>
</dbReference>
<feature type="binding site" evidence="5 7">
    <location>
        <begin position="196"/>
        <end position="198"/>
    </location>
    <ligand>
        <name>NAD(+)</name>
        <dbReference type="ChEBI" id="CHEBI:57540"/>
    </ligand>
</feature>
<sequence length="469" mass="51287">MNTVADTKDYVVADLSLADWGRKEIRIAETEMPGLMAIREEFAAKQPLKGARITGSLHMTIQTAVLIETLTALGAEVRWASCNIFSTQDHAAAAIAAAGIPVFAVKGESLGDYWNYTHRIFEWTDGGYSNMILDDGGDATLLLHLGARAEHDLSVLDKPDSEEAEVLFASIKAKLKTDPSWYSTRLAQIKGVTEETTTGVHRLYQMHAKGELKFPAINVNDSVTKSKFDNLYGCRESLVDGIKRATDVMIAGKIGVVLGYGDVGKGCAQSLRGLGATVWVTEIDPICALQAAMEGFRVVTMEDAAALGDIFVTTTGNVGVITHDHMKAMKNNAIVCNIGHFDSEIEVASLRQYQWENIKPQVDHIIFPDDKRIILLAEGRLVNLGCATGHPSFVMSNSFANQTLAQIELYTKTGEYPVGVYVLPKLLDEMVARLHLKKIGAHLTTLSQAQADYIGVPVKGPYKPDHYRY</sequence>
<evidence type="ECO:0000256" key="5">
    <source>
        <dbReference type="HAMAP-Rule" id="MF_00563"/>
    </source>
</evidence>
<evidence type="ECO:0000256" key="9">
    <source>
        <dbReference type="RuleBase" id="RU004166"/>
    </source>
</evidence>
<dbReference type="FunFam" id="3.40.50.720:FF:000004">
    <property type="entry name" value="Adenosylhomocysteinase"/>
    <property type="match status" value="1"/>
</dbReference>
<comment type="function">
    <text evidence="5">May play a key role in the regulation of the intracellular concentration of adenosylhomocysteine.</text>
</comment>
<dbReference type="PROSITE" id="PS00739">
    <property type="entry name" value="ADOHCYASE_2"/>
    <property type="match status" value="1"/>
</dbReference>
<evidence type="ECO:0000256" key="6">
    <source>
        <dbReference type="PIRSR" id="PIRSR001109-1"/>
    </source>
</evidence>
<dbReference type="Gene3D" id="3.40.50.1480">
    <property type="entry name" value="Adenosylhomocysteinase-like"/>
    <property type="match status" value="1"/>
</dbReference>
<feature type="binding site" evidence="5 7">
    <location>
        <position position="383"/>
    </location>
    <ligand>
        <name>NAD(+)</name>
        <dbReference type="ChEBI" id="CHEBI:57540"/>
    </ligand>
</feature>
<feature type="binding site" evidence="5">
    <location>
        <begin position="259"/>
        <end position="264"/>
    </location>
    <ligand>
        <name>NAD(+)</name>
        <dbReference type="ChEBI" id="CHEBI:57540"/>
    </ligand>
</feature>
<feature type="binding site" evidence="7">
    <location>
        <begin position="261"/>
        <end position="266"/>
    </location>
    <ligand>
        <name>NAD(+)</name>
        <dbReference type="ChEBI" id="CHEBI:57540"/>
    </ligand>
</feature>
<feature type="binding site" evidence="5 6">
    <location>
        <position position="60"/>
    </location>
    <ligand>
        <name>substrate</name>
    </ligand>
</feature>
<dbReference type="SMART" id="SM00996">
    <property type="entry name" value="AdoHcyase"/>
    <property type="match status" value="1"/>
</dbReference>
<dbReference type="EC" id="3.13.2.1" evidence="5"/>
<accession>A0A4S4ATL3</accession>
<comment type="subcellular location">
    <subcellularLocation>
        <location evidence="5">Cytoplasm</location>
    </subcellularLocation>
</comment>
<dbReference type="PANTHER" id="PTHR23420">
    <property type="entry name" value="ADENOSYLHOMOCYSTEINASE"/>
    <property type="match status" value="1"/>
</dbReference>
<dbReference type="GO" id="GO:0033353">
    <property type="term" value="P:S-adenosylmethionine cycle"/>
    <property type="evidence" value="ECO:0007669"/>
    <property type="project" value="TreeGrafter"/>
</dbReference>
<keyword evidence="12" id="KW-1185">Reference proteome</keyword>
<feature type="binding site" evidence="5 6">
    <location>
        <position position="195"/>
    </location>
    <ligand>
        <name>substrate</name>
    </ligand>
</feature>
<keyword evidence="2 5" id="KW-0554">One-carbon metabolism</keyword>
<organism evidence="11 12">
    <name type="scientific">Pseudothauera nasutitermitis</name>
    <dbReference type="NCBI Taxonomy" id="2565930"/>
    <lineage>
        <taxon>Bacteria</taxon>
        <taxon>Pseudomonadati</taxon>
        <taxon>Pseudomonadota</taxon>
        <taxon>Betaproteobacteria</taxon>
        <taxon>Rhodocyclales</taxon>
        <taxon>Zoogloeaceae</taxon>
        <taxon>Pseudothauera</taxon>
    </lineage>
</organism>
<keyword evidence="5" id="KW-0963">Cytoplasm</keyword>
<feature type="binding site" evidence="5 6">
    <location>
        <position position="225"/>
    </location>
    <ligand>
        <name>substrate</name>
    </ligand>
</feature>
<evidence type="ECO:0000256" key="4">
    <source>
        <dbReference type="ARBA" id="ARBA00023027"/>
    </source>
</evidence>
<comment type="catalytic activity">
    <reaction evidence="5 8">
        <text>S-adenosyl-L-homocysteine + H2O = L-homocysteine + adenosine</text>
        <dbReference type="Rhea" id="RHEA:21708"/>
        <dbReference type="ChEBI" id="CHEBI:15377"/>
        <dbReference type="ChEBI" id="CHEBI:16335"/>
        <dbReference type="ChEBI" id="CHEBI:57856"/>
        <dbReference type="ChEBI" id="CHEBI:58199"/>
        <dbReference type="EC" id="3.13.2.1"/>
    </reaction>
</comment>
<dbReference type="PROSITE" id="PS00738">
    <property type="entry name" value="ADOHCYASE_1"/>
    <property type="match status" value="1"/>
</dbReference>
<dbReference type="InterPro" id="IPR015878">
    <property type="entry name" value="Ado_hCys_hydrolase_NAD-bd"/>
</dbReference>
<dbReference type="InterPro" id="IPR020082">
    <property type="entry name" value="S-Ado-L-homoCys_hydrolase_CS"/>
</dbReference>
<gene>
    <name evidence="5" type="primary">ahcY</name>
    <name evidence="11" type="ORF">E6C76_17670</name>
</gene>
<dbReference type="UniPathway" id="UPA00314">
    <property type="reaction ID" value="UER00076"/>
</dbReference>
<proteinExistence type="inferred from homology"/>
<feature type="domain" description="S-adenosyl-L-homocysteine hydrolase NAD binding" evidence="10">
    <location>
        <begin position="230"/>
        <end position="389"/>
    </location>
</feature>
<dbReference type="Proteomes" id="UP000308430">
    <property type="component" value="Unassembled WGS sequence"/>
</dbReference>
<evidence type="ECO:0000313" key="12">
    <source>
        <dbReference type="Proteomes" id="UP000308430"/>
    </source>
</evidence>
<dbReference type="Gene3D" id="3.40.50.720">
    <property type="entry name" value="NAD(P)-binding Rossmann-like Domain"/>
    <property type="match status" value="1"/>
</dbReference>
<dbReference type="InterPro" id="IPR042172">
    <property type="entry name" value="Adenosylhomocyst_ase-like_sf"/>
</dbReference>
<reference evidence="11 12" key="1">
    <citation type="submission" date="2019-04" db="EMBL/GenBank/DDBJ databases">
        <title>Azoarcus nasutitermitis sp. nov. isolated from termite nest.</title>
        <authorList>
            <person name="Lin S.-Y."/>
            <person name="Hameed A."/>
            <person name="Hsu Y.-H."/>
            <person name="Young C.-C."/>
        </authorList>
    </citation>
    <scope>NUCLEOTIDE SEQUENCE [LARGE SCALE GENOMIC DNA]</scope>
    <source>
        <strain evidence="11 12">CC-YHH838</strain>
    </source>
</reference>
<comment type="pathway">
    <text evidence="5 8">Amino-acid biosynthesis; L-homocysteine biosynthesis; L-homocysteine from S-adenosyl-L-homocysteine: step 1/1.</text>
</comment>
<feature type="binding site" evidence="5">
    <location>
        <position position="317"/>
    </location>
    <ligand>
        <name>NAD(+)</name>
        <dbReference type="ChEBI" id="CHEBI:57540"/>
    </ligand>
</feature>
<dbReference type="AlphaFoldDB" id="A0A4S4ATL3"/>
<evidence type="ECO:0000256" key="3">
    <source>
        <dbReference type="ARBA" id="ARBA00022801"/>
    </source>
</evidence>
<dbReference type="PIRSF" id="PIRSF001109">
    <property type="entry name" value="Ad_hcy_hydrolase"/>
    <property type="match status" value="1"/>
</dbReference>
<dbReference type="SMART" id="SM00997">
    <property type="entry name" value="AdoHcyase_NAD"/>
    <property type="match status" value="1"/>
</dbReference>
<protein>
    <recommendedName>
        <fullName evidence="5">Adenosylhomocysteinase</fullName>
        <ecNumber evidence="5">3.13.2.1</ecNumber>
    </recommendedName>
    <alternativeName>
        <fullName evidence="5">S-adenosyl-L-homocysteine hydrolase</fullName>
        <shortName evidence="5">AdoHcyase</shortName>
    </alternativeName>
</protein>
<name>A0A4S4ATL3_9RHOO</name>
<dbReference type="GO" id="GO:0004013">
    <property type="term" value="F:adenosylhomocysteinase activity"/>
    <property type="evidence" value="ECO:0007669"/>
    <property type="project" value="UniProtKB-UniRule"/>
</dbReference>
<dbReference type="GO" id="GO:0006730">
    <property type="term" value="P:one-carbon metabolic process"/>
    <property type="evidence" value="ECO:0007669"/>
    <property type="project" value="UniProtKB-UniRule"/>
</dbReference>
<dbReference type="RefSeq" id="WP_136349560.1">
    <property type="nucleotide sequence ID" value="NZ_SSOC01000006.1"/>
</dbReference>
<feature type="binding site" evidence="5 6">
    <location>
        <position position="135"/>
    </location>
    <ligand>
        <name>substrate</name>
    </ligand>
</feature>
<feature type="binding site" evidence="5 7">
    <location>
        <position position="282"/>
    </location>
    <ligand>
        <name>NAD(+)</name>
        <dbReference type="ChEBI" id="CHEBI:57540"/>
    </ligand>
</feature>
<comment type="cofactor">
    <cofactor evidence="5 7 8">
        <name>NAD(+)</name>
        <dbReference type="ChEBI" id="CHEBI:57540"/>
    </cofactor>
    <text evidence="5 7 8">Binds 1 NAD(+) per subunit.</text>
</comment>
<dbReference type="InterPro" id="IPR000043">
    <property type="entry name" value="Adenosylhomocysteinase-like"/>
</dbReference>
<dbReference type="SUPFAM" id="SSF51735">
    <property type="entry name" value="NAD(P)-binding Rossmann-fold domains"/>
    <property type="match status" value="1"/>
</dbReference>
<dbReference type="EMBL" id="SSOC01000006">
    <property type="protein sequence ID" value="THF63080.1"/>
    <property type="molecule type" value="Genomic_DNA"/>
</dbReference>
<dbReference type="SUPFAM" id="SSF52283">
    <property type="entry name" value="Formate/glycerate dehydrogenase catalytic domain-like"/>
    <property type="match status" value="1"/>
</dbReference>
<comment type="similarity">
    <text evidence="1 5 9">Belongs to the adenosylhomocysteinase family.</text>
</comment>
<dbReference type="NCBIfam" id="NF004005">
    <property type="entry name" value="PRK05476.2-3"/>
    <property type="match status" value="1"/>
</dbReference>
<dbReference type="OrthoDB" id="9802717at2"/>
<comment type="caution">
    <text evidence="11">The sequence shown here is derived from an EMBL/GenBank/DDBJ whole genome shotgun (WGS) entry which is preliminary data.</text>
</comment>
<dbReference type="Pfam" id="PF05221">
    <property type="entry name" value="AdoHcyase"/>
    <property type="match status" value="1"/>
</dbReference>
<dbReference type="Pfam" id="PF00670">
    <property type="entry name" value="AdoHcyase_NAD"/>
    <property type="match status" value="1"/>
</dbReference>
<feature type="binding site" evidence="5 7">
    <location>
        <begin position="338"/>
        <end position="340"/>
    </location>
    <ligand>
        <name>NAD(+)</name>
        <dbReference type="ChEBI" id="CHEBI:57540"/>
    </ligand>
</feature>
<dbReference type="NCBIfam" id="TIGR00936">
    <property type="entry name" value="ahcY"/>
    <property type="match status" value="1"/>
</dbReference>
<feature type="binding site" evidence="7">
    <location>
        <position position="390"/>
    </location>
    <ligand>
        <name>NAD(+)</name>
        <dbReference type="ChEBI" id="CHEBI:57540"/>
    </ligand>
</feature>
<keyword evidence="4 5" id="KW-0520">NAD</keyword>
<feature type="binding site" evidence="5">
    <location>
        <position position="230"/>
    </location>
    <ligand>
        <name>NAD(+)</name>
        <dbReference type="ChEBI" id="CHEBI:57540"/>
    </ligand>
</feature>
<evidence type="ECO:0000313" key="11">
    <source>
        <dbReference type="EMBL" id="THF63080.1"/>
    </source>
</evidence>
<evidence type="ECO:0000256" key="1">
    <source>
        <dbReference type="ARBA" id="ARBA00007122"/>
    </source>
</evidence>
<evidence type="ECO:0000256" key="7">
    <source>
        <dbReference type="PIRSR" id="PIRSR001109-2"/>
    </source>
</evidence>
<dbReference type="HAMAP" id="MF_00563">
    <property type="entry name" value="AdoHcyase"/>
    <property type="match status" value="1"/>
</dbReference>
<dbReference type="PANTHER" id="PTHR23420:SF0">
    <property type="entry name" value="ADENOSYLHOMOCYSTEINASE"/>
    <property type="match status" value="1"/>
</dbReference>
<evidence type="ECO:0000256" key="8">
    <source>
        <dbReference type="RuleBase" id="RU000548"/>
    </source>
</evidence>
<feature type="binding site" evidence="5 6">
    <location>
        <position position="229"/>
    </location>
    <ligand>
        <name>substrate</name>
    </ligand>
</feature>
<evidence type="ECO:0000256" key="2">
    <source>
        <dbReference type="ARBA" id="ARBA00022563"/>
    </source>
</evidence>
<dbReference type="GO" id="GO:0005829">
    <property type="term" value="C:cytosol"/>
    <property type="evidence" value="ECO:0007669"/>
    <property type="project" value="TreeGrafter"/>
</dbReference>
<dbReference type="InterPro" id="IPR036291">
    <property type="entry name" value="NAD(P)-bd_dom_sf"/>
</dbReference>
<evidence type="ECO:0000259" key="10">
    <source>
        <dbReference type="SMART" id="SM00997"/>
    </source>
</evidence>
<dbReference type="GO" id="GO:0071269">
    <property type="term" value="P:L-homocysteine biosynthetic process"/>
    <property type="evidence" value="ECO:0007669"/>
    <property type="project" value="UniProtKB-UniRule"/>
</dbReference>